<keyword evidence="1" id="KW-0812">Transmembrane</keyword>
<reference evidence="2 3" key="1">
    <citation type="submission" date="2014-10" db="EMBL/GenBank/DDBJ databases">
        <title>The Complete Genome Sequence for the Shellfish Pathogen Vibrio coralliilyticus RE98 Isolated from a Shellfish Hatchery.</title>
        <authorList>
            <person name="Richards G.P."/>
            <person name="Bono J.L."/>
            <person name="Watson M.A."/>
            <person name="Needleman D.S."/>
        </authorList>
    </citation>
    <scope>NUCLEOTIDE SEQUENCE [LARGE SCALE GENOMIC DNA]</scope>
    <source>
        <strain evidence="2 3">RE98</strain>
    </source>
</reference>
<protein>
    <submittedName>
        <fullName evidence="2">MSHA biogenesis protein MshJ</fullName>
    </submittedName>
</protein>
<dbReference type="AlphaFoldDB" id="A0AAN0SD94"/>
<evidence type="ECO:0000256" key="1">
    <source>
        <dbReference type="SAM" id="Phobius"/>
    </source>
</evidence>
<dbReference type="RefSeq" id="WP_043009343.1">
    <property type="nucleotide sequence ID" value="NZ_CP009617.1"/>
</dbReference>
<sequence length="216" mass="24384">MQQLWLQLNDKFQTLSLREKWLLTLCGLVVLSVMLLVWLIEPTVKANHALSGQLSSTKQTVQRLEGDILLATAKLNKDPNQNIDLEFKKLLTESQQLSEQLAQIIENLISPSQMARLLEDVLAGTKGLKLVSLESMTAEPITGGADNQTRTGYYLHPVRLELTGSYFSILTYLNTLESLPVNYYWRSFSYTVEAYPTARLVLEVYTLGTRQEFIGG</sequence>
<dbReference type="InterPro" id="IPR007690">
    <property type="entry name" value="T2SS_GspM"/>
</dbReference>
<dbReference type="Proteomes" id="UP000030081">
    <property type="component" value="Chromosome 1"/>
</dbReference>
<name>A0AAN0SD94_9VIBR</name>
<keyword evidence="3" id="KW-1185">Reference proteome</keyword>
<dbReference type="GO" id="GO:0015627">
    <property type="term" value="C:type II protein secretion system complex"/>
    <property type="evidence" value="ECO:0007669"/>
    <property type="project" value="InterPro"/>
</dbReference>
<dbReference type="GO" id="GO:0043107">
    <property type="term" value="P:type IV pilus-dependent motility"/>
    <property type="evidence" value="ECO:0007669"/>
    <property type="project" value="InterPro"/>
</dbReference>
<dbReference type="Pfam" id="PF04350">
    <property type="entry name" value="PilO"/>
    <property type="match status" value="1"/>
</dbReference>
<dbReference type="KEGG" id="vcy:IX92_13525"/>
<dbReference type="Pfam" id="PF04612">
    <property type="entry name" value="T2SSM"/>
    <property type="match status" value="1"/>
</dbReference>
<gene>
    <name evidence="2" type="ORF">IX92_13525</name>
</gene>
<dbReference type="GO" id="GO:0015628">
    <property type="term" value="P:protein secretion by the type II secretion system"/>
    <property type="evidence" value="ECO:0007669"/>
    <property type="project" value="InterPro"/>
</dbReference>
<dbReference type="InterPro" id="IPR007445">
    <property type="entry name" value="PilO"/>
</dbReference>
<proteinExistence type="predicted"/>
<dbReference type="EMBL" id="CP009617">
    <property type="protein sequence ID" value="AIW20005.1"/>
    <property type="molecule type" value="Genomic_DNA"/>
</dbReference>
<evidence type="ECO:0000313" key="3">
    <source>
        <dbReference type="Proteomes" id="UP000030081"/>
    </source>
</evidence>
<organism evidence="2 3">
    <name type="scientific">Vibrio coralliilyticus</name>
    <dbReference type="NCBI Taxonomy" id="190893"/>
    <lineage>
        <taxon>Bacteria</taxon>
        <taxon>Pseudomonadati</taxon>
        <taxon>Pseudomonadota</taxon>
        <taxon>Gammaproteobacteria</taxon>
        <taxon>Vibrionales</taxon>
        <taxon>Vibrionaceae</taxon>
        <taxon>Vibrio</taxon>
    </lineage>
</organism>
<keyword evidence="1" id="KW-1133">Transmembrane helix</keyword>
<keyword evidence="1" id="KW-0472">Membrane</keyword>
<dbReference type="GO" id="GO:0043683">
    <property type="term" value="P:type IV pilus assembly"/>
    <property type="evidence" value="ECO:0007669"/>
    <property type="project" value="InterPro"/>
</dbReference>
<feature type="transmembrane region" description="Helical" evidence="1">
    <location>
        <begin position="21"/>
        <end position="40"/>
    </location>
</feature>
<accession>A0AAN0SD94</accession>
<evidence type="ECO:0000313" key="2">
    <source>
        <dbReference type="EMBL" id="AIW20005.1"/>
    </source>
</evidence>